<gene>
    <name evidence="3" type="primary">M82</name>
</gene>
<dbReference type="InterPro" id="IPR008649">
    <property type="entry name" value="Herpes_UL82/UL83"/>
</dbReference>
<feature type="compositionally biased region" description="Pro residues" evidence="1">
    <location>
        <begin position="381"/>
        <end position="398"/>
    </location>
</feature>
<reference evidence="3" key="1">
    <citation type="submission" date="2022-09" db="EMBL/GenBank/DDBJ databases">
        <authorList>
            <person name="Vucak M."/>
            <person name="Davison A.J."/>
        </authorList>
    </citation>
    <scope>NUCLEOTIDE SEQUENCE</scope>
    <source>
        <strain evidence="2">Mnat29</strain>
        <strain evidence="3">Mnat36</strain>
    </source>
</reference>
<name>A0A9Y1IQ58_9BETA</name>
<dbReference type="EMBL" id="OP429138">
    <property type="protein sequence ID" value="WEG71168.1"/>
    <property type="molecule type" value="Genomic_DNA"/>
</dbReference>
<organism evidence="3">
    <name type="scientific">Mastomys natalensis cytomegalovirus 1</name>
    <dbReference type="NCBI Taxonomy" id="2973541"/>
    <lineage>
        <taxon>Viruses</taxon>
        <taxon>Duplodnaviria</taxon>
        <taxon>Heunggongvirae</taxon>
        <taxon>Peploviricota</taxon>
        <taxon>Herviviricetes</taxon>
        <taxon>Herpesvirales</taxon>
        <taxon>Orthoherpesviridae</taxon>
        <taxon>Betaherpesvirinae</taxon>
        <taxon>Muromegalovirus</taxon>
    </lineage>
</organism>
<accession>A0A9Y1IQ58</accession>
<feature type="region of interest" description="Disordered" evidence="1">
    <location>
        <begin position="377"/>
        <end position="398"/>
    </location>
</feature>
<protein>
    <submittedName>
        <fullName evidence="3">Tegument protein pp71</fullName>
    </submittedName>
</protein>
<evidence type="ECO:0000313" key="3">
    <source>
        <dbReference type="EMBL" id="WEG71168.1"/>
    </source>
</evidence>
<feature type="region of interest" description="Disordered" evidence="1">
    <location>
        <begin position="415"/>
        <end position="464"/>
    </location>
</feature>
<sequence length="561" mass="63159">MANEEIIAHPRIPSSAYVYGRAKVITTTIIDGPVFQPWETKLLKTGLSAVCAAPCLICVAQYRSDDETGSPFGVPFTIVEQTDAVDISVPVTNQTPVPRTCRSAEDTLTIVLFTVKLEHVHIEPIHIFCSGHSPFGRRERAPHRVTSTSVPTGHLTKIILKRTRWLKYKDVYAHATHVTSVVCTFSDITINRYNSAQVRAVSDPAVRLSSVELVSGAENTARFILFYDGHIYGDAPHAPPDTLMLQVHLTVNRAPVIFRRNPEPLLSRINENGFYVRCPRKLDLKKGTTTTVTIDNGFISDTHVAFFFPKTHSDLEMTLSTWPEKKRLVFQITTLRDTVLPFRSVLGRVHFFSKQNGSIYQMYEERVTPQTQLLMHLTQPADPPPASSEPPSTLPSAPPLERALQELFQDENEIPDFSDDDIEDFATDSSDDETVDFSALATETPESRNPLSEIPPRQPRPRRETQYVNPDDIVRPIYVGMALENEPDCNKYLLNARNSQFVFRVSAMEQMMYTAYTPMLEQLIYFTKAGTDKVVVNLSMTAGRFVNLPSKSRTETLRLTN</sequence>
<dbReference type="EMBL" id="OP429121">
    <property type="protein sequence ID" value="WEG68804.1"/>
    <property type="molecule type" value="Genomic_DNA"/>
</dbReference>
<proteinExistence type="predicted"/>
<feature type="compositionally biased region" description="Acidic residues" evidence="1">
    <location>
        <begin position="415"/>
        <end position="435"/>
    </location>
</feature>
<dbReference type="Pfam" id="PF05784">
    <property type="entry name" value="Herpes_UL82_83"/>
    <property type="match status" value="1"/>
</dbReference>
<dbReference type="EMBL" id="OP429122">
    <property type="protein sequence ID" value="WEG68940.1"/>
    <property type="molecule type" value="Genomic_DNA"/>
</dbReference>
<reference evidence="3" key="2">
    <citation type="submission" date="2023-06" db="EMBL/GenBank/DDBJ databases">
        <title>Isolation and genome sequencing of cytomegaloviruses from Natal multimammate mice (Mastomys natalensis).</title>
        <authorList>
            <person name="Jarvis M.A."/>
            <person name="Davison A.J."/>
        </authorList>
    </citation>
    <scope>NUCLEOTIDE SEQUENCE</scope>
    <source>
        <strain evidence="2">Mnat29</strain>
        <strain evidence="3">Mnat36</strain>
    </source>
</reference>
<evidence type="ECO:0000313" key="2">
    <source>
        <dbReference type="EMBL" id="WEG68804.1"/>
    </source>
</evidence>
<evidence type="ECO:0000256" key="1">
    <source>
        <dbReference type="SAM" id="MobiDB-lite"/>
    </source>
</evidence>